<dbReference type="Proteomes" id="UP000231702">
    <property type="component" value="Unassembled WGS sequence"/>
</dbReference>
<gene>
    <name evidence="2" type="ORF">CVM39_16375</name>
    <name evidence="3" type="ORF">SAMN06297129_3087</name>
</gene>
<feature type="coiled-coil region" evidence="1">
    <location>
        <begin position="42"/>
        <end position="109"/>
    </location>
</feature>
<proteinExistence type="predicted"/>
<dbReference type="EMBL" id="PGTD01000018">
    <property type="protein sequence ID" value="PJE26905.1"/>
    <property type="molecule type" value="Genomic_DNA"/>
</dbReference>
<evidence type="ECO:0000256" key="1">
    <source>
        <dbReference type="SAM" id="Coils"/>
    </source>
</evidence>
<dbReference type="RefSeq" id="WP_097146792.1">
    <property type="nucleotide sequence ID" value="NZ_OBEA01000006.1"/>
</dbReference>
<dbReference type="OrthoDB" id="7871100at2"/>
<name>A0A285J8P2_9RHOB</name>
<sequence>MSNLEELQGRILAAMDRIGSGLEGLVPAPAPGESPEELKQLLEDERTANAQLEERVKALHRRQEALEAELVEARAAPAAGPREDVTRAMADMEEAVSRLRAVNTRLRENNRLLREAKGGADSDVLNESMAAELDALRADHAAAGAEAETILAALGALVDEPAPATEGEA</sequence>
<protein>
    <submittedName>
        <fullName evidence="3">Uncharacterized protein</fullName>
    </submittedName>
</protein>
<accession>A0A285J8P2</accession>
<evidence type="ECO:0000313" key="2">
    <source>
        <dbReference type="EMBL" id="PJE26905.1"/>
    </source>
</evidence>
<dbReference type="EMBL" id="OBEA01000006">
    <property type="protein sequence ID" value="SNY55726.1"/>
    <property type="molecule type" value="Genomic_DNA"/>
</dbReference>
<dbReference type="Proteomes" id="UP000231655">
    <property type="component" value="Unassembled WGS sequence"/>
</dbReference>
<keyword evidence="5" id="KW-1185">Reference proteome</keyword>
<organism evidence="3 4">
    <name type="scientific">Pseudooceanicola antarcticus</name>
    <dbReference type="NCBI Taxonomy" id="1247613"/>
    <lineage>
        <taxon>Bacteria</taxon>
        <taxon>Pseudomonadati</taxon>
        <taxon>Pseudomonadota</taxon>
        <taxon>Alphaproteobacteria</taxon>
        <taxon>Rhodobacterales</taxon>
        <taxon>Paracoccaceae</taxon>
        <taxon>Pseudooceanicola</taxon>
    </lineage>
</organism>
<evidence type="ECO:0000313" key="3">
    <source>
        <dbReference type="EMBL" id="SNY55726.1"/>
    </source>
</evidence>
<keyword evidence="1" id="KW-0175">Coiled coil</keyword>
<evidence type="ECO:0000313" key="5">
    <source>
        <dbReference type="Proteomes" id="UP000231702"/>
    </source>
</evidence>
<evidence type="ECO:0000313" key="4">
    <source>
        <dbReference type="Proteomes" id="UP000231655"/>
    </source>
</evidence>
<reference evidence="3 4" key="1">
    <citation type="submission" date="2017-09" db="EMBL/GenBank/DDBJ databases">
        <authorList>
            <person name="Ehlers B."/>
            <person name="Leendertz F.H."/>
        </authorList>
    </citation>
    <scope>NUCLEOTIDE SEQUENCE [LARGE SCALE GENOMIC DNA]</scope>
    <source>
        <strain evidence="3 4">CGMCC 1.12662</strain>
    </source>
</reference>
<dbReference type="AlphaFoldDB" id="A0A285J8P2"/>
<reference evidence="2 5" key="2">
    <citation type="journal article" date="2018" name="Int. J. Syst. Evol. Microbiol.">
        <title>Pseudooceanicola lipolyticus sp. nov., a marine alphaproteobacterium, reclassification of Oceanicola flagellatus as Pseudooceanicola flagellatus comb. nov. and emended description of the genus Pseudooceanicola.</title>
        <authorList>
            <person name="Huang M.-M."/>
            <person name="Guo L.-L."/>
            <person name="Wu Y.-H."/>
            <person name="Lai Q.-L."/>
            <person name="Shao Z.-Z."/>
            <person name="Wang C.-S."/>
            <person name="Wu M."/>
            <person name="Xu X.-W."/>
        </authorList>
    </citation>
    <scope>NUCLEOTIDE SEQUENCE [LARGE SCALE GENOMIC DNA]</scope>
    <source>
        <strain evidence="2 5">Ar-45</strain>
    </source>
</reference>